<dbReference type="InterPro" id="IPR000812">
    <property type="entry name" value="TFIIB"/>
</dbReference>
<sequence>MPPKAPPPKPRAGQHRKPAFRGRIEGLGSPAPPSLRGTTPTFMRASTPVMPRKVGPKTHRCTNPNCPDPKIVDSGSGGLICETCGAVAQEESGLVSEQGFGETDSGRITALGVHVGESQTHQRTYAAGGALGNAGREPTVNRDRSEAHARTVMLSYQSLLGVRLAEVEAGMQIFKLAWGNSFVQGRTIDSVAVVCLYLACRRKHEQIRNERRPMYSLMLIDFAEKLNIDVFALGKMYSDLVRRLYLQPDGSVQADVSADLLAMGPEVLVNRFVDELEFDREHRDKIKMDAIRIVQRMKRDWMSTGRRPSGVCGAAVILAARMNNYRRTTREVVLTAKVTEITINKRLEEFQDTASSKLSIKQFRDNQILDSLTPADPPSFTRGQNPQQKKKRGRPRKRPLGETAAEIEGDGATPEPAGQFPAKRVRIDADGYKIPELPVRREQTGTNNSEESGEPQDDQTTGQRRQRWKAPPASDAELAIENEIESEVIEALRENAELDPTLPVPESTTVSTTQQERPSTSSTAAQPIPSEDDSIADIIPLIPSGKDKTPGPAVNTRDGNMGHVSLSPTIRPDEFDSDEDVSTCLLTDEESRIKERVWVSMNADWLRQDHAKRIRRELKEAEMRAQGLDPEKEALRQAQARGRRKDGTKRPGRRGDVSYLKERDEAGGEGGDAGAEAAGADGERSAAESVRKMFKTRGVYSRRVNYDVLDSIYGLGNGGDSPSEGSRSRSQSVVSMDQGAREGSVASTVASNFDDSNEMAKGIFRGKKGRDGRSRSRLSSVAPEKKRKDAAAAGSTPAPERSVSRSRSPSMALVEEPMQQAQEHLKRSESSEQSQPQQQLPTPQPTQTQSQGIPTISSSGTATETATASTSASIPPVAPPVIATSSTSHPAIRSPPSTNEIETGEEEIIGPLPGATAAAGQEEVVEEDDDDIDYSRLRGFAGEEEEDYDDDDDDDDDEDEDGDVDAAFEGRYASRGW</sequence>
<dbReference type="Gene3D" id="1.10.472.10">
    <property type="entry name" value="Cyclin-like"/>
    <property type="match status" value="2"/>
</dbReference>
<dbReference type="Proteomes" id="UP001161757">
    <property type="component" value="Unassembled WGS sequence"/>
</dbReference>
<dbReference type="GO" id="GO:0017025">
    <property type="term" value="F:TBP-class protein binding"/>
    <property type="evidence" value="ECO:0007669"/>
    <property type="project" value="InterPro"/>
</dbReference>
<keyword evidence="3" id="KW-0479">Metal-binding</keyword>
<feature type="region of interest" description="Disordered" evidence="10">
    <location>
        <begin position="370"/>
        <end position="578"/>
    </location>
</feature>
<feature type="compositionally biased region" description="Acidic residues" evidence="10">
    <location>
        <begin position="923"/>
        <end position="932"/>
    </location>
</feature>
<dbReference type="EMBL" id="JAJGCB010000001">
    <property type="protein sequence ID" value="KAJ8996194.1"/>
    <property type="molecule type" value="Genomic_DNA"/>
</dbReference>
<comment type="caution">
    <text evidence="12">The sequence shown here is derived from an EMBL/GenBank/DDBJ whole genome shotgun (WGS) entry which is preliminary data.</text>
</comment>
<proteinExistence type="inferred from homology"/>
<dbReference type="GO" id="GO:0000126">
    <property type="term" value="C:transcription factor TFIIIB complex"/>
    <property type="evidence" value="ECO:0007669"/>
    <property type="project" value="TreeGrafter"/>
</dbReference>
<dbReference type="Pfam" id="PF00382">
    <property type="entry name" value="TFIIB"/>
    <property type="match status" value="1"/>
</dbReference>
<feature type="compositionally biased region" description="Low complexity" evidence="10">
    <location>
        <begin position="831"/>
        <end position="886"/>
    </location>
</feature>
<evidence type="ECO:0000256" key="1">
    <source>
        <dbReference type="ARBA" id="ARBA00004123"/>
    </source>
</evidence>
<evidence type="ECO:0000256" key="10">
    <source>
        <dbReference type="SAM" id="MobiDB-lite"/>
    </source>
</evidence>
<evidence type="ECO:0000256" key="7">
    <source>
        <dbReference type="ARBA" id="ARBA00023159"/>
    </source>
</evidence>
<feature type="region of interest" description="Disordered" evidence="10">
    <location>
        <begin position="622"/>
        <end position="689"/>
    </location>
</feature>
<feature type="region of interest" description="Disordered" evidence="10">
    <location>
        <begin position="1"/>
        <end position="61"/>
    </location>
</feature>
<dbReference type="GO" id="GO:0000995">
    <property type="term" value="F:RNA polymerase III general transcription initiation factor activity"/>
    <property type="evidence" value="ECO:0007669"/>
    <property type="project" value="TreeGrafter"/>
</dbReference>
<dbReference type="SMART" id="SM00385">
    <property type="entry name" value="CYCLIN"/>
    <property type="match status" value="1"/>
</dbReference>
<feature type="compositionally biased region" description="Basic and acidic residues" evidence="10">
    <location>
        <begin position="653"/>
        <end position="666"/>
    </location>
</feature>
<dbReference type="InterPro" id="IPR013150">
    <property type="entry name" value="TFIIB_cyclin"/>
</dbReference>
<dbReference type="InterPro" id="IPR011665">
    <property type="entry name" value="BRF1_TBP-bd_dom"/>
</dbReference>
<dbReference type="InterPro" id="IPR013763">
    <property type="entry name" value="Cyclin-like_dom"/>
</dbReference>
<evidence type="ECO:0000256" key="3">
    <source>
        <dbReference type="ARBA" id="ARBA00022723"/>
    </source>
</evidence>
<feature type="compositionally biased region" description="Low complexity" evidence="10">
    <location>
        <begin position="720"/>
        <end position="738"/>
    </location>
</feature>
<dbReference type="GO" id="GO:0070897">
    <property type="term" value="P:transcription preinitiation complex assembly"/>
    <property type="evidence" value="ECO:0007669"/>
    <property type="project" value="InterPro"/>
</dbReference>
<dbReference type="GO" id="GO:0008270">
    <property type="term" value="F:zinc ion binding"/>
    <property type="evidence" value="ECO:0007669"/>
    <property type="project" value="UniProtKB-KW"/>
</dbReference>
<feature type="compositionally biased region" description="Basic and acidic residues" evidence="10">
    <location>
        <begin position="622"/>
        <end position="635"/>
    </location>
</feature>
<evidence type="ECO:0000313" key="12">
    <source>
        <dbReference type="EMBL" id="KAJ8996194.1"/>
    </source>
</evidence>
<keyword evidence="6" id="KW-0805">Transcription regulation</keyword>
<comment type="subcellular location">
    <subcellularLocation>
        <location evidence="1">Nucleus</location>
    </subcellularLocation>
</comment>
<evidence type="ECO:0000256" key="2">
    <source>
        <dbReference type="ARBA" id="ARBA00010857"/>
    </source>
</evidence>
<evidence type="ECO:0000256" key="6">
    <source>
        <dbReference type="ARBA" id="ARBA00023015"/>
    </source>
</evidence>
<dbReference type="Gene3D" id="1.20.5.650">
    <property type="entry name" value="Single helix bin"/>
    <property type="match status" value="1"/>
</dbReference>
<dbReference type="Pfam" id="PF07741">
    <property type="entry name" value="BRF1"/>
    <property type="match status" value="1"/>
</dbReference>
<keyword evidence="7" id="KW-0010">Activator</keyword>
<keyword evidence="8" id="KW-0804">Transcription</keyword>
<dbReference type="GO" id="GO:0005634">
    <property type="term" value="C:nucleus"/>
    <property type="evidence" value="ECO:0007669"/>
    <property type="project" value="UniProtKB-SubCell"/>
</dbReference>
<dbReference type="InterPro" id="IPR036915">
    <property type="entry name" value="Cyclin-like_sf"/>
</dbReference>
<dbReference type="SUPFAM" id="SSF47954">
    <property type="entry name" value="Cyclin-like"/>
    <property type="match status" value="2"/>
</dbReference>
<evidence type="ECO:0000256" key="9">
    <source>
        <dbReference type="ARBA" id="ARBA00023242"/>
    </source>
</evidence>
<feature type="compositionally biased region" description="Acidic residues" evidence="10">
    <location>
        <begin position="942"/>
        <end position="966"/>
    </location>
</feature>
<accession>A0AAN6IYR8</accession>
<reference evidence="12" key="1">
    <citation type="submission" date="2023-01" db="EMBL/GenBank/DDBJ databases">
        <title>Exophiala dermititidis isolated from Cystic Fibrosis Patient.</title>
        <authorList>
            <person name="Kurbessoian T."/>
            <person name="Crocker A."/>
            <person name="Murante D."/>
            <person name="Hogan D.A."/>
            <person name="Stajich J.E."/>
        </authorList>
    </citation>
    <scope>NUCLEOTIDE SEQUENCE</scope>
    <source>
        <strain evidence="12">Ex8</strain>
    </source>
</reference>
<gene>
    <name evidence="12" type="primary">BRF1</name>
    <name evidence="12" type="ORF">HRR80_000929</name>
</gene>
<feature type="compositionally biased region" description="Basic residues" evidence="10">
    <location>
        <begin position="641"/>
        <end position="652"/>
    </location>
</feature>
<feature type="compositionally biased region" description="Acidic residues" evidence="10">
    <location>
        <begin position="478"/>
        <end position="488"/>
    </location>
</feature>
<dbReference type="FunFam" id="1.10.472.10:FF:000002">
    <property type="entry name" value="Transcription factor IIIB 90 kDa subunit"/>
    <property type="match status" value="1"/>
</dbReference>
<evidence type="ECO:0000256" key="5">
    <source>
        <dbReference type="ARBA" id="ARBA00022833"/>
    </source>
</evidence>
<evidence type="ECO:0000256" key="4">
    <source>
        <dbReference type="ARBA" id="ARBA00022771"/>
    </source>
</evidence>
<feature type="compositionally biased region" description="Polar residues" evidence="10">
    <location>
        <begin position="745"/>
        <end position="754"/>
    </location>
</feature>
<name>A0AAN6IYR8_EXODE</name>
<comment type="similarity">
    <text evidence="2">Belongs to the TFIIB family.</text>
</comment>
<protein>
    <submittedName>
        <fullName evidence="12">Transcription factor TFIIIB subunit brf1</fullName>
    </submittedName>
</protein>
<dbReference type="GO" id="GO:0097550">
    <property type="term" value="C:transcription preinitiation complex"/>
    <property type="evidence" value="ECO:0007669"/>
    <property type="project" value="TreeGrafter"/>
</dbReference>
<dbReference type="PANTHER" id="PTHR11618:SF4">
    <property type="entry name" value="TRANSCRIPTION FACTOR IIIB 90 KDA SUBUNIT"/>
    <property type="match status" value="1"/>
</dbReference>
<feature type="compositionally biased region" description="Basic residues" evidence="10">
    <location>
        <begin position="388"/>
        <end position="398"/>
    </location>
</feature>
<feature type="compositionally biased region" description="Polar residues" evidence="10">
    <location>
        <begin position="506"/>
        <end position="525"/>
    </location>
</feature>
<feature type="compositionally biased region" description="Basic and acidic residues" evidence="10">
    <location>
        <begin position="425"/>
        <end position="443"/>
    </location>
</feature>
<dbReference type="GO" id="GO:0001006">
    <property type="term" value="F:RNA polymerase III type 3 promoter sequence-specific DNA binding"/>
    <property type="evidence" value="ECO:0007669"/>
    <property type="project" value="TreeGrafter"/>
</dbReference>
<evidence type="ECO:0000256" key="8">
    <source>
        <dbReference type="ARBA" id="ARBA00023163"/>
    </source>
</evidence>
<evidence type="ECO:0000313" key="13">
    <source>
        <dbReference type="Proteomes" id="UP001161757"/>
    </source>
</evidence>
<keyword evidence="9" id="KW-0539">Nucleus</keyword>
<keyword evidence="5" id="KW-0862">Zinc</keyword>
<keyword evidence="4" id="KW-0863">Zinc-finger</keyword>
<feature type="domain" description="Cyclin-like" evidence="11">
    <location>
        <begin position="267"/>
        <end position="352"/>
    </location>
</feature>
<dbReference type="PANTHER" id="PTHR11618">
    <property type="entry name" value="TRANSCRIPTION INITIATION FACTOR IIB-RELATED"/>
    <property type="match status" value="1"/>
</dbReference>
<feature type="region of interest" description="Disordered" evidence="10">
    <location>
        <begin position="711"/>
        <end position="977"/>
    </location>
</feature>
<evidence type="ECO:0000259" key="11">
    <source>
        <dbReference type="SMART" id="SM00385"/>
    </source>
</evidence>
<feature type="compositionally biased region" description="Pro residues" evidence="10">
    <location>
        <begin position="1"/>
        <end position="10"/>
    </location>
</feature>
<dbReference type="AlphaFoldDB" id="A0AAN6IYR8"/>
<dbReference type="CDD" id="cd20554">
    <property type="entry name" value="CYCLIN_TFIIIB90_rpt2"/>
    <property type="match status" value="1"/>
</dbReference>
<organism evidence="12 13">
    <name type="scientific">Exophiala dermatitidis</name>
    <name type="common">Black yeast-like fungus</name>
    <name type="synonym">Wangiella dermatitidis</name>
    <dbReference type="NCBI Taxonomy" id="5970"/>
    <lineage>
        <taxon>Eukaryota</taxon>
        <taxon>Fungi</taxon>
        <taxon>Dikarya</taxon>
        <taxon>Ascomycota</taxon>
        <taxon>Pezizomycotina</taxon>
        <taxon>Eurotiomycetes</taxon>
        <taxon>Chaetothyriomycetidae</taxon>
        <taxon>Chaetothyriales</taxon>
        <taxon>Herpotrichiellaceae</taxon>
        <taxon>Exophiala</taxon>
    </lineage>
</organism>